<dbReference type="Proteomes" id="UP000281028">
    <property type="component" value="Unassembled WGS sequence"/>
</dbReference>
<dbReference type="OrthoDB" id="883248at2"/>
<name>A0A3S1BKL9_9BACT</name>
<sequence>MKFHLCWLLACLTCNYLFAQDSTASLKARQLKGNLTFLGAGLNYEQRIYNSATVNLEAQISTSLGYSGNDYNGSHWSYALTPMFSAEFRQYYNFARRQAKGKNSRNNAGNFFSFTGGFRTESLAYSGADPETGIMLIPAWGIQRNWGKRISFEGRFGWEFSKDNRENSWEDIPNIRLSVGYVIF</sequence>
<protein>
    <submittedName>
        <fullName evidence="1">Uncharacterized protein</fullName>
    </submittedName>
</protein>
<proteinExistence type="predicted"/>
<organism evidence="1 2">
    <name type="scientific">Chitinophaga solisilvae</name>
    <dbReference type="NCBI Taxonomy" id="1233460"/>
    <lineage>
        <taxon>Bacteria</taxon>
        <taxon>Pseudomonadati</taxon>
        <taxon>Bacteroidota</taxon>
        <taxon>Chitinophagia</taxon>
        <taxon>Chitinophagales</taxon>
        <taxon>Chitinophagaceae</taxon>
        <taxon>Chitinophaga</taxon>
    </lineage>
</organism>
<dbReference type="EMBL" id="RIAR02000001">
    <property type="protein sequence ID" value="NSL89228.1"/>
    <property type="molecule type" value="Genomic_DNA"/>
</dbReference>
<comment type="caution">
    <text evidence="1">The sequence shown here is derived from an EMBL/GenBank/DDBJ whole genome shotgun (WGS) entry which is preliminary data.</text>
</comment>
<keyword evidence="2" id="KW-1185">Reference proteome</keyword>
<evidence type="ECO:0000313" key="1">
    <source>
        <dbReference type="EMBL" id="NSL89228.1"/>
    </source>
</evidence>
<gene>
    <name evidence="1" type="ORF">ECE50_020465</name>
</gene>
<accession>A0A3S1BKL9</accession>
<dbReference type="AlphaFoldDB" id="A0A3S1BKL9"/>
<evidence type="ECO:0000313" key="2">
    <source>
        <dbReference type="Proteomes" id="UP000281028"/>
    </source>
</evidence>
<reference evidence="1" key="1">
    <citation type="submission" date="2020-05" db="EMBL/GenBank/DDBJ databases">
        <title>Chitinophaga laudate sp. nov., isolated from a tropical peat swamp.</title>
        <authorList>
            <person name="Goh C.B.S."/>
            <person name="Lee M.S."/>
            <person name="Parimannan S."/>
            <person name="Pasbakhsh P."/>
            <person name="Yule C.M."/>
            <person name="Rajandas H."/>
            <person name="Loke S."/>
            <person name="Croft L."/>
            <person name="Tan J.B.L."/>
        </authorList>
    </citation>
    <scope>NUCLEOTIDE SEQUENCE</scope>
    <source>
        <strain evidence="1">Mgbs1</strain>
    </source>
</reference>